<feature type="domain" description="MTTase N-terminal" evidence="13">
    <location>
        <begin position="2"/>
        <end position="114"/>
    </location>
</feature>
<dbReference type="InterPro" id="IPR013848">
    <property type="entry name" value="Methylthiotransferase_N"/>
</dbReference>
<evidence type="ECO:0000259" key="13">
    <source>
        <dbReference type="PROSITE" id="PS51449"/>
    </source>
</evidence>
<dbReference type="InterPro" id="IPR002792">
    <property type="entry name" value="TRAM_dom"/>
</dbReference>
<reference evidence="15" key="1">
    <citation type="journal article" date="2024" name="Int. J. Syst. Evol. Microbiol.">
        <title>Turicibacter faecis sp. nov., isolated from faeces of heart failure mouse model.</title>
        <authorList>
            <person name="Imamura Y."/>
            <person name="Motooka D."/>
            <person name="Nakajima Y."/>
            <person name="Ito S."/>
            <person name="Kitakaze M."/>
            <person name="Iida T."/>
            <person name="Nakamura S."/>
        </authorList>
    </citation>
    <scope>NUCLEOTIDE SEQUENCE</scope>
    <source>
        <strain evidence="15">TC023</strain>
    </source>
</reference>
<dbReference type="Pfam" id="PF04055">
    <property type="entry name" value="Radical_SAM"/>
    <property type="match status" value="1"/>
</dbReference>
<evidence type="ECO:0000256" key="2">
    <source>
        <dbReference type="ARBA" id="ARBA00002399"/>
    </source>
</evidence>
<dbReference type="EC" id="2.8.4.5" evidence="3"/>
<keyword evidence="8" id="KW-0408">Iron</keyword>
<evidence type="ECO:0000256" key="10">
    <source>
        <dbReference type="ARBA" id="ARBA00031213"/>
    </source>
</evidence>
<comment type="function">
    <text evidence="2">Catalyzes the methylthiolation of N6-threonylcarbamoyladenosine (t(6)A), leading to the formation of 2-methylthio-N6-threonylcarbamoyladenosine (ms(2)t(6)A) at position 37 in tRNAs that read codons beginning with adenine.</text>
</comment>
<dbReference type="Pfam" id="PF00919">
    <property type="entry name" value="UPF0004"/>
    <property type="match status" value="1"/>
</dbReference>
<evidence type="ECO:0000256" key="9">
    <source>
        <dbReference type="ARBA" id="ARBA00023014"/>
    </source>
</evidence>
<dbReference type="SFLD" id="SFLDS00029">
    <property type="entry name" value="Radical_SAM"/>
    <property type="match status" value="1"/>
</dbReference>
<sequence>MPTVAFHTLGCKVNHYETEAVWELFKNEGYEKVDFKEVADVYIINTCTVTNTGDKKSRQVIRRAIRRNPEAVMCVMGCYAQTKPKEIMDIDGVDIVIGTHGRDQIPALVQKYREERQPISHIQNVFKVDGFETLNVTQFSDRTRATLKIQDGCNNFCTYCIIPWARGTVRSQKPEVVIDQVKQLVDHGHCEVVLTGIHTAAYGEDLEDYSFGQLLMDLVEIEGLKRIRISSIEASEVTDDVIEAMKKSDKIVNHLHMPIQAGSNEILKGMKRPYTLAEFEEKVAELRELFDNLAITTDVIVGFPGETEELFNETLETIKRIGFSELHVFPYSVRNGTPAARMENQVPELVKSMRVNQLLALSEQLAKEYASSCEGEVLQVIPEEKSHTKEGYLVGHASNYVKVEFKGETHLIGEVVPVKVVKADYPICQGEIVVNEG</sequence>
<dbReference type="InterPro" id="IPR007197">
    <property type="entry name" value="rSAM"/>
</dbReference>
<dbReference type="InterPro" id="IPR005839">
    <property type="entry name" value="Methylthiotransferase"/>
</dbReference>
<dbReference type="InterPro" id="IPR034557">
    <property type="entry name" value="ThrcA_tRNA_MEthiotransferase"/>
</dbReference>
<dbReference type="InterPro" id="IPR058240">
    <property type="entry name" value="rSAM_sf"/>
</dbReference>
<evidence type="ECO:0000313" key="15">
    <source>
        <dbReference type="EMBL" id="BEH91114.1"/>
    </source>
</evidence>
<evidence type="ECO:0000256" key="11">
    <source>
        <dbReference type="ARBA" id="ARBA00051661"/>
    </source>
</evidence>
<keyword evidence="6" id="KW-0949">S-adenosyl-L-methionine</keyword>
<keyword evidence="4" id="KW-0004">4Fe-4S</keyword>
<comment type="cofactor">
    <cofactor evidence="1">
        <name>[4Fe-4S] cluster</name>
        <dbReference type="ChEBI" id="CHEBI:49883"/>
    </cofactor>
</comment>
<evidence type="ECO:0000259" key="12">
    <source>
        <dbReference type="PROSITE" id="PS50926"/>
    </source>
</evidence>
<dbReference type="RefSeq" id="WP_262950412.1">
    <property type="nucleotide sequence ID" value="NZ_AP028127.1"/>
</dbReference>
<evidence type="ECO:0000256" key="1">
    <source>
        <dbReference type="ARBA" id="ARBA00001966"/>
    </source>
</evidence>
<dbReference type="Gene3D" id="3.80.30.20">
    <property type="entry name" value="tm_1862 like domain"/>
    <property type="match status" value="1"/>
</dbReference>
<feature type="domain" description="TRAM" evidence="12">
    <location>
        <begin position="371"/>
        <end position="434"/>
    </location>
</feature>
<dbReference type="Gene3D" id="3.40.50.12160">
    <property type="entry name" value="Methylthiotransferase, N-terminal domain"/>
    <property type="match status" value="1"/>
</dbReference>
<dbReference type="Proteomes" id="UP001432099">
    <property type="component" value="Chromosome"/>
</dbReference>
<dbReference type="EMBL" id="AP028127">
    <property type="protein sequence ID" value="BEH91114.1"/>
    <property type="molecule type" value="Genomic_DNA"/>
</dbReference>
<evidence type="ECO:0000256" key="7">
    <source>
        <dbReference type="ARBA" id="ARBA00022723"/>
    </source>
</evidence>
<dbReference type="InterPro" id="IPR038135">
    <property type="entry name" value="Methylthiotransferase_N_sf"/>
</dbReference>
<dbReference type="InterPro" id="IPR023404">
    <property type="entry name" value="rSAM_horseshoe"/>
</dbReference>
<organism evidence="15 16">
    <name type="scientific">Turicibacter faecis</name>
    <dbReference type="NCBI Taxonomy" id="2963365"/>
    <lineage>
        <taxon>Bacteria</taxon>
        <taxon>Bacillati</taxon>
        <taxon>Bacillota</taxon>
        <taxon>Erysipelotrichia</taxon>
        <taxon>Erysipelotrichales</taxon>
        <taxon>Turicibacteraceae</taxon>
        <taxon>Turicibacter</taxon>
    </lineage>
</organism>
<feature type="domain" description="Radical SAM core" evidence="14">
    <location>
        <begin position="139"/>
        <end position="368"/>
    </location>
</feature>
<accession>A0ABM8IMR5</accession>
<evidence type="ECO:0000256" key="3">
    <source>
        <dbReference type="ARBA" id="ARBA00013273"/>
    </source>
</evidence>
<dbReference type="CDD" id="cd01335">
    <property type="entry name" value="Radical_SAM"/>
    <property type="match status" value="1"/>
</dbReference>
<dbReference type="PROSITE" id="PS50926">
    <property type="entry name" value="TRAM"/>
    <property type="match status" value="1"/>
</dbReference>
<dbReference type="NCBIfam" id="TIGR00089">
    <property type="entry name" value="MiaB/RimO family radical SAM methylthiotransferase"/>
    <property type="match status" value="1"/>
</dbReference>
<dbReference type="InterPro" id="IPR006467">
    <property type="entry name" value="MiaB-like_bact"/>
</dbReference>
<dbReference type="PROSITE" id="PS51918">
    <property type="entry name" value="RADICAL_SAM"/>
    <property type="match status" value="1"/>
</dbReference>
<evidence type="ECO:0000256" key="6">
    <source>
        <dbReference type="ARBA" id="ARBA00022691"/>
    </source>
</evidence>
<evidence type="ECO:0000313" key="16">
    <source>
        <dbReference type="Proteomes" id="UP001432099"/>
    </source>
</evidence>
<keyword evidence="16" id="KW-1185">Reference proteome</keyword>
<dbReference type="PROSITE" id="PS51449">
    <property type="entry name" value="MTTASE_N"/>
    <property type="match status" value="1"/>
</dbReference>
<dbReference type="InterPro" id="IPR020612">
    <property type="entry name" value="Methylthiotransferase_CS"/>
</dbReference>
<dbReference type="InterPro" id="IPR006638">
    <property type="entry name" value="Elp3/MiaA/NifB-like_rSAM"/>
</dbReference>
<keyword evidence="5" id="KW-0808">Transferase</keyword>
<dbReference type="SMART" id="SM00729">
    <property type="entry name" value="Elp3"/>
    <property type="match status" value="1"/>
</dbReference>
<keyword evidence="7" id="KW-0479">Metal-binding</keyword>
<name>A0ABM8IMR5_9FIRM</name>
<evidence type="ECO:0000256" key="4">
    <source>
        <dbReference type="ARBA" id="ARBA00022485"/>
    </source>
</evidence>
<dbReference type="SFLD" id="SFLDG01082">
    <property type="entry name" value="B12-binding_domain_containing"/>
    <property type="match status" value="1"/>
</dbReference>
<evidence type="ECO:0000256" key="5">
    <source>
        <dbReference type="ARBA" id="ARBA00022679"/>
    </source>
</evidence>
<dbReference type="NCBIfam" id="TIGR01579">
    <property type="entry name" value="MiaB-like-C"/>
    <property type="match status" value="1"/>
</dbReference>
<comment type="catalytic activity">
    <reaction evidence="11">
        <text>N(6)-L-threonylcarbamoyladenosine(37) in tRNA + (sulfur carrier)-SH + AH2 + 2 S-adenosyl-L-methionine = 2-methylsulfanyl-N(6)-L-threonylcarbamoyladenosine(37) in tRNA + (sulfur carrier)-H + 5'-deoxyadenosine + L-methionine + A + S-adenosyl-L-homocysteine + 2 H(+)</text>
        <dbReference type="Rhea" id="RHEA:37075"/>
        <dbReference type="Rhea" id="RHEA-COMP:10163"/>
        <dbReference type="Rhea" id="RHEA-COMP:11092"/>
        <dbReference type="Rhea" id="RHEA-COMP:14737"/>
        <dbReference type="Rhea" id="RHEA-COMP:14739"/>
        <dbReference type="ChEBI" id="CHEBI:13193"/>
        <dbReference type="ChEBI" id="CHEBI:15378"/>
        <dbReference type="ChEBI" id="CHEBI:17319"/>
        <dbReference type="ChEBI" id="CHEBI:17499"/>
        <dbReference type="ChEBI" id="CHEBI:29917"/>
        <dbReference type="ChEBI" id="CHEBI:57844"/>
        <dbReference type="ChEBI" id="CHEBI:57856"/>
        <dbReference type="ChEBI" id="CHEBI:59789"/>
        <dbReference type="ChEBI" id="CHEBI:64428"/>
        <dbReference type="ChEBI" id="CHEBI:74418"/>
        <dbReference type="ChEBI" id="CHEBI:74420"/>
        <dbReference type="EC" id="2.8.4.5"/>
    </reaction>
</comment>
<dbReference type="SFLD" id="SFLDG01061">
    <property type="entry name" value="methylthiotransferase"/>
    <property type="match status" value="1"/>
</dbReference>
<evidence type="ECO:0000259" key="14">
    <source>
        <dbReference type="PROSITE" id="PS51918"/>
    </source>
</evidence>
<protein>
    <recommendedName>
        <fullName evidence="3">tRNA (N(6)-L-threonylcarbamoyladenosine(37)-C(2))-methylthiotransferase</fullName>
        <ecNumber evidence="3">2.8.4.5</ecNumber>
    </recommendedName>
    <alternativeName>
        <fullName evidence="10">tRNA-t(6)A37 methylthiotransferase</fullName>
    </alternativeName>
</protein>
<dbReference type="Pfam" id="PF01938">
    <property type="entry name" value="TRAM"/>
    <property type="match status" value="1"/>
</dbReference>
<dbReference type="SFLD" id="SFLDF00295">
    <property type="entry name" value="threonylcarbamoyladenosine_tRN"/>
    <property type="match status" value="1"/>
</dbReference>
<proteinExistence type="predicted"/>
<dbReference type="PANTHER" id="PTHR11918:SF45">
    <property type="entry name" value="THREONYLCARBAMOYLADENOSINE TRNA METHYLTHIOTRANSFERASE"/>
    <property type="match status" value="1"/>
</dbReference>
<evidence type="ECO:0000256" key="8">
    <source>
        <dbReference type="ARBA" id="ARBA00023004"/>
    </source>
</evidence>
<dbReference type="PROSITE" id="PS01278">
    <property type="entry name" value="MTTASE_RADICAL"/>
    <property type="match status" value="1"/>
</dbReference>
<dbReference type="SUPFAM" id="SSF102114">
    <property type="entry name" value="Radical SAM enzymes"/>
    <property type="match status" value="1"/>
</dbReference>
<keyword evidence="9" id="KW-0411">Iron-sulfur</keyword>
<dbReference type="PANTHER" id="PTHR11918">
    <property type="entry name" value="RADICAL SAM PROTEINS"/>
    <property type="match status" value="1"/>
</dbReference>
<gene>
    <name evidence="15" type="primary">mtaB</name>
    <name evidence="15" type="ORF">T23_12160</name>
</gene>